<keyword evidence="3" id="KW-1185">Reference proteome</keyword>
<feature type="transmembrane region" description="Helical" evidence="1">
    <location>
        <begin position="12"/>
        <end position="33"/>
    </location>
</feature>
<protein>
    <submittedName>
        <fullName evidence="2">Uncharacterized protein</fullName>
    </submittedName>
</protein>
<organism evidence="2 3">
    <name type="scientific">Isobaculum melis</name>
    <dbReference type="NCBI Taxonomy" id="142588"/>
    <lineage>
        <taxon>Bacteria</taxon>
        <taxon>Bacillati</taxon>
        <taxon>Bacillota</taxon>
        <taxon>Bacilli</taxon>
        <taxon>Lactobacillales</taxon>
        <taxon>Carnobacteriaceae</taxon>
        <taxon>Isobaculum</taxon>
    </lineage>
</organism>
<accession>A0A1H9PP84</accession>
<gene>
    <name evidence="2" type="ORF">SAMN04488559_10117</name>
</gene>
<dbReference type="OrthoDB" id="2669408at2"/>
<feature type="transmembrane region" description="Helical" evidence="1">
    <location>
        <begin position="96"/>
        <end position="114"/>
    </location>
</feature>
<feature type="transmembrane region" description="Helical" evidence="1">
    <location>
        <begin position="120"/>
        <end position="142"/>
    </location>
</feature>
<name>A0A1H9PP84_9LACT</name>
<keyword evidence="1" id="KW-0472">Membrane</keyword>
<dbReference type="Proteomes" id="UP000198948">
    <property type="component" value="Unassembled WGS sequence"/>
</dbReference>
<evidence type="ECO:0000313" key="2">
    <source>
        <dbReference type="EMBL" id="SER49373.1"/>
    </source>
</evidence>
<reference evidence="2 3" key="1">
    <citation type="submission" date="2016-10" db="EMBL/GenBank/DDBJ databases">
        <authorList>
            <person name="de Groot N.N."/>
        </authorList>
    </citation>
    <scope>NUCLEOTIDE SEQUENCE [LARGE SCALE GENOMIC DNA]</scope>
    <source>
        <strain evidence="2 3">DSM 13760</strain>
    </source>
</reference>
<dbReference type="EMBL" id="FOHA01000001">
    <property type="protein sequence ID" value="SER49373.1"/>
    <property type="molecule type" value="Genomic_DNA"/>
</dbReference>
<dbReference type="RefSeq" id="WP_092649184.1">
    <property type="nucleotide sequence ID" value="NZ_FOHA01000001.1"/>
</dbReference>
<keyword evidence="1" id="KW-0812">Transmembrane</keyword>
<keyword evidence="1" id="KW-1133">Transmembrane helix</keyword>
<evidence type="ECO:0000256" key="1">
    <source>
        <dbReference type="SAM" id="Phobius"/>
    </source>
</evidence>
<sequence>MRKEKHFSKNHRHSVIILLFSSFMIFMYAMGIYDLLMMLSHNSSYYQVHGYGQSVVAYFTNYPFPFLILWIANLMTGVLAPIFLLLLKKKNIAKKMALISTIADAILLLGTFLLKNRLAVLGPTIARFDLFILFLTFSYYLFCLKIRDK</sequence>
<dbReference type="STRING" id="142588.SAMN04488559_10117"/>
<proteinExistence type="predicted"/>
<dbReference type="AlphaFoldDB" id="A0A1H9PP84"/>
<feature type="transmembrane region" description="Helical" evidence="1">
    <location>
        <begin position="67"/>
        <end position="87"/>
    </location>
</feature>
<evidence type="ECO:0000313" key="3">
    <source>
        <dbReference type="Proteomes" id="UP000198948"/>
    </source>
</evidence>